<comment type="caution">
    <text evidence="2">The sequence shown here is derived from an EMBL/GenBank/DDBJ whole genome shotgun (WGS) entry which is preliminary data.</text>
</comment>
<feature type="compositionally biased region" description="Polar residues" evidence="1">
    <location>
        <begin position="52"/>
        <end position="63"/>
    </location>
</feature>
<organism evidence="2 3">
    <name type="scientific">Dermatophagoides farinae</name>
    <name type="common">American house dust mite</name>
    <dbReference type="NCBI Taxonomy" id="6954"/>
    <lineage>
        <taxon>Eukaryota</taxon>
        <taxon>Metazoa</taxon>
        <taxon>Ecdysozoa</taxon>
        <taxon>Arthropoda</taxon>
        <taxon>Chelicerata</taxon>
        <taxon>Arachnida</taxon>
        <taxon>Acari</taxon>
        <taxon>Acariformes</taxon>
        <taxon>Sarcoptiformes</taxon>
        <taxon>Astigmata</taxon>
        <taxon>Psoroptidia</taxon>
        <taxon>Analgoidea</taxon>
        <taxon>Pyroglyphidae</taxon>
        <taxon>Dermatophagoidinae</taxon>
        <taxon>Dermatophagoides</taxon>
    </lineage>
</organism>
<keyword evidence="3" id="KW-1185">Reference proteome</keyword>
<reference evidence="2" key="2">
    <citation type="journal article" date="2022" name="Res Sq">
        <title>Comparative Genomics Reveals Insights into the Divergent Evolution of Astigmatic Mites and Household Pest Adaptations.</title>
        <authorList>
            <person name="Xiong Q."/>
            <person name="Wan A.T.-Y."/>
            <person name="Liu X.-Y."/>
            <person name="Fung C.S.-H."/>
            <person name="Xiao X."/>
            <person name="Malainual N."/>
            <person name="Hou J."/>
            <person name="Wang L."/>
            <person name="Wang M."/>
            <person name="Yang K."/>
            <person name="Cui Y."/>
            <person name="Leung E."/>
            <person name="Nong W."/>
            <person name="Shin S.-K."/>
            <person name="Au S."/>
            <person name="Jeong K.Y."/>
            <person name="Chew F.T."/>
            <person name="Hui J."/>
            <person name="Leung T.F."/>
            <person name="Tungtrongchitr A."/>
            <person name="Zhong N."/>
            <person name="Liu Z."/>
            <person name="Tsui S."/>
        </authorList>
    </citation>
    <scope>NUCLEOTIDE SEQUENCE</scope>
    <source>
        <strain evidence="2">Derf</strain>
        <tissue evidence="2">Whole organism</tissue>
    </source>
</reference>
<dbReference type="EMBL" id="ASGP02000001">
    <property type="protein sequence ID" value="KAH9526619.1"/>
    <property type="molecule type" value="Genomic_DNA"/>
</dbReference>
<accession>A0A922IC36</accession>
<evidence type="ECO:0000256" key="1">
    <source>
        <dbReference type="SAM" id="MobiDB-lite"/>
    </source>
</evidence>
<protein>
    <submittedName>
        <fullName evidence="2">Uncharacterized protein</fullName>
    </submittedName>
</protein>
<reference evidence="2" key="1">
    <citation type="submission" date="2013-05" db="EMBL/GenBank/DDBJ databases">
        <authorList>
            <person name="Yim A.K.Y."/>
            <person name="Chan T.F."/>
            <person name="Ji K.M."/>
            <person name="Liu X.Y."/>
            <person name="Zhou J.W."/>
            <person name="Li R.Q."/>
            <person name="Yang K.Y."/>
            <person name="Li J."/>
            <person name="Li M."/>
            <person name="Law P.T.W."/>
            <person name="Wu Y.L."/>
            <person name="Cai Z.L."/>
            <person name="Qin H."/>
            <person name="Bao Y."/>
            <person name="Leung R.K.K."/>
            <person name="Ng P.K.S."/>
            <person name="Zou J."/>
            <person name="Zhong X.J."/>
            <person name="Ran P.X."/>
            <person name="Zhong N.S."/>
            <person name="Liu Z.G."/>
            <person name="Tsui S.K.W."/>
        </authorList>
    </citation>
    <scope>NUCLEOTIDE SEQUENCE</scope>
    <source>
        <strain evidence="2">Derf</strain>
        <tissue evidence="2">Whole organism</tissue>
    </source>
</reference>
<proteinExistence type="predicted"/>
<feature type="region of interest" description="Disordered" evidence="1">
    <location>
        <begin position="1"/>
        <end position="76"/>
    </location>
</feature>
<gene>
    <name evidence="2" type="ORF">DERF_000690</name>
</gene>
<dbReference type="Proteomes" id="UP000790347">
    <property type="component" value="Unassembled WGS sequence"/>
</dbReference>
<feature type="compositionally biased region" description="Basic residues" evidence="1">
    <location>
        <begin position="17"/>
        <end position="26"/>
    </location>
</feature>
<dbReference type="AlphaFoldDB" id="A0A922IC36"/>
<feature type="compositionally biased region" description="Low complexity" evidence="1">
    <location>
        <begin position="41"/>
        <end position="51"/>
    </location>
</feature>
<sequence length="76" mass="8768">MIIKHYKQAHKPEKKNVINKRNHRGNKTIPTTDCGNMVDYQQQQQQQSSSSTHTTYQKHNISKQPPPPPSTTTNLE</sequence>
<evidence type="ECO:0000313" key="3">
    <source>
        <dbReference type="Proteomes" id="UP000790347"/>
    </source>
</evidence>
<evidence type="ECO:0000313" key="2">
    <source>
        <dbReference type="EMBL" id="KAH9526619.1"/>
    </source>
</evidence>
<name>A0A922IC36_DERFA</name>